<dbReference type="InterPro" id="IPR000070">
    <property type="entry name" value="Pectinesterase_cat"/>
</dbReference>
<dbReference type="GO" id="GO:0042545">
    <property type="term" value="P:cell wall modification"/>
    <property type="evidence" value="ECO:0007669"/>
    <property type="project" value="InterPro"/>
</dbReference>
<proteinExistence type="inferred from homology"/>
<dbReference type="SUPFAM" id="SSF51126">
    <property type="entry name" value="Pectin lyase-like"/>
    <property type="match status" value="1"/>
</dbReference>
<accession>A0A5C6A4Y6</accession>
<evidence type="ECO:0000256" key="3">
    <source>
        <dbReference type="ARBA" id="ARBA00023085"/>
    </source>
</evidence>
<dbReference type="AlphaFoldDB" id="A0A5C6A4Y6"/>
<dbReference type="Gene3D" id="2.160.20.10">
    <property type="entry name" value="Single-stranded right-handed beta-helix, Pectin lyase-like"/>
    <property type="match status" value="1"/>
</dbReference>
<dbReference type="GO" id="GO:0030599">
    <property type="term" value="F:pectinesterase activity"/>
    <property type="evidence" value="ECO:0007669"/>
    <property type="project" value="UniProtKB-EC"/>
</dbReference>
<feature type="domain" description="Pectinesterase catalytic" evidence="5">
    <location>
        <begin position="32"/>
        <end position="320"/>
    </location>
</feature>
<keyword evidence="4" id="KW-0732">Signal</keyword>
<dbReference type="PANTHER" id="PTHR31321:SF57">
    <property type="entry name" value="PECTINESTERASE 53-RELATED"/>
    <property type="match status" value="1"/>
</dbReference>
<feature type="signal peptide" evidence="4">
    <location>
        <begin position="1"/>
        <end position="24"/>
    </location>
</feature>
<sequence length="348" mass="38007" precursor="true">MSFTSLRCLALLLGLLLVTGHAEARAASDAPDLVVAADGSGDFLTVQAAIDSVGANGSTQTVISIKPGVYKERIRIPADKKNLKLVGESYENTVLTYDDYAGKNHDCASTRVDADDFFAEGLTFQNTVDSRSGVEGGQAVALRVDGDRAQFVRCRLTGFQDTYYTGGNRRSYHKECVIEGTTDFIYGDGVAVFEDCVINCRKNSHITAHGQTLRDGRSVNRFGYVFKNCDLRLHPEEQATSVSLGRPWRDGARVVYLNCTMGGHIRKEGWSEWQGRENHKTAYYAEYNSRGPGGDPVGRLPWTHQLTDEEAAAYTTANIFAADSTTAVKLEGDWDPEVAGAGHETPTE</sequence>
<dbReference type="EMBL" id="SJPR01000008">
    <property type="protein sequence ID" value="TWT93453.1"/>
    <property type="molecule type" value="Genomic_DNA"/>
</dbReference>
<dbReference type="InterPro" id="IPR012334">
    <property type="entry name" value="Pectin_lyas_fold"/>
</dbReference>
<keyword evidence="3" id="KW-0063">Aspartyl esterase</keyword>
<keyword evidence="2 6" id="KW-0378">Hydrolase</keyword>
<evidence type="ECO:0000256" key="1">
    <source>
        <dbReference type="ARBA" id="ARBA00008891"/>
    </source>
</evidence>
<feature type="chain" id="PRO_5023103577" evidence="4">
    <location>
        <begin position="25"/>
        <end position="348"/>
    </location>
</feature>
<evidence type="ECO:0000313" key="6">
    <source>
        <dbReference type="EMBL" id="TWT93453.1"/>
    </source>
</evidence>
<dbReference type="PANTHER" id="PTHR31321">
    <property type="entry name" value="ACYL-COA THIOESTER HYDROLASE YBHC-RELATED"/>
    <property type="match status" value="1"/>
</dbReference>
<name>A0A5C6A4Y6_9BACT</name>
<gene>
    <name evidence="6" type="primary">pemA</name>
    <name evidence="6" type="ORF">Pla108_39470</name>
</gene>
<dbReference type="Proteomes" id="UP000317421">
    <property type="component" value="Unassembled WGS sequence"/>
</dbReference>
<evidence type="ECO:0000313" key="7">
    <source>
        <dbReference type="Proteomes" id="UP000317421"/>
    </source>
</evidence>
<dbReference type="GO" id="GO:0009279">
    <property type="term" value="C:cell outer membrane"/>
    <property type="evidence" value="ECO:0007669"/>
    <property type="project" value="TreeGrafter"/>
</dbReference>
<comment type="similarity">
    <text evidence="1">Belongs to the pectinesterase family.</text>
</comment>
<dbReference type="EC" id="3.1.1.11" evidence="6"/>
<organism evidence="6 7">
    <name type="scientific">Botrimarina colliarenosi</name>
    <dbReference type="NCBI Taxonomy" id="2528001"/>
    <lineage>
        <taxon>Bacteria</taxon>
        <taxon>Pseudomonadati</taxon>
        <taxon>Planctomycetota</taxon>
        <taxon>Planctomycetia</taxon>
        <taxon>Pirellulales</taxon>
        <taxon>Lacipirellulaceae</taxon>
        <taxon>Botrimarina</taxon>
    </lineage>
</organism>
<dbReference type="InterPro" id="IPR011050">
    <property type="entry name" value="Pectin_lyase_fold/virulence"/>
</dbReference>
<evidence type="ECO:0000256" key="4">
    <source>
        <dbReference type="SAM" id="SignalP"/>
    </source>
</evidence>
<dbReference type="Pfam" id="PF01095">
    <property type="entry name" value="Pectinesterase"/>
    <property type="match status" value="1"/>
</dbReference>
<dbReference type="RefSeq" id="WP_146446624.1">
    <property type="nucleotide sequence ID" value="NZ_SJPR01000008.1"/>
</dbReference>
<evidence type="ECO:0000256" key="2">
    <source>
        <dbReference type="ARBA" id="ARBA00022801"/>
    </source>
</evidence>
<keyword evidence="7" id="KW-1185">Reference proteome</keyword>
<protein>
    <submittedName>
        <fullName evidence="6">Pectinesterase A</fullName>
        <ecNumber evidence="6">3.1.1.11</ecNumber>
    </submittedName>
</protein>
<reference evidence="6 7" key="1">
    <citation type="submission" date="2019-02" db="EMBL/GenBank/DDBJ databases">
        <title>Deep-cultivation of Planctomycetes and their phenomic and genomic characterization uncovers novel biology.</title>
        <authorList>
            <person name="Wiegand S."/>
            <person name="Jogler M."/>
            <person name="Boedeker C."/>
            <person name="Pinto D."/>
            <person name="Vollmers J."/>
            <person name="Rivas-Marin E."/>
            <person name="Kohn T."/>
            <person name="Peeters S.H."/>
            <person name="Heuer A."/>
            <person name="Rast P."/>
            <person name="Oberbeckmann S."/>
            <person name="Bunk B."/>
            <person name="Jeske O."/>
            <person name="Meyerdierks A."/>
            <person name="Storesund J.E."/>
            <person name="Kallscheuer N."/>
            <person name="Luecker S."/>
            <person name="Lage O.M."/>
            <person name="Pohl T."/>
            <person name="Merkel B.J."/>
            <person name="Hornburger P."/>
            <person name="Mueller R.-W."/>
            <person name="Bruemmer F."/>
            <person name="Labrenz M."/>
            <person name="Spormann A.M."/>
            <person name="Op Den Camp H."/>
            <person name="Overmann J."/>
            <person name="Amann R."/>
            <person name="Jetten M.S.M."/>
            <person name="Mascher T."/>
            <person name="Medema M.H."/>
            <person name="Devos D.P."/>
            <person name="Kaster A.-K."/>
            <person name="Ovreas L."/>
            <person name="Rohde M."/>
            <person name="Galperin M.Y."/>
            <person name="Jogler C."/>
        </authorList>
    </citation>
    <scope>NUCLEOTIDE SEQUENCE [LARGE SCALE GENOMIC DNA]</scope>
    <source>
        <strain evidence="6 7">Pla108</strain>
    </source>
</reference>
<dbReference type="OrthoDB" id="9804686at2"/>
<comment type="caution">
    <text evidence="6">The sequence shown here is derived from an EMBL/GenBank/DDBJ whole genome shotgun (WGS) entry which is preliminary data.</text>
</comment>
<evidence type="ECO:0000259" key="5">
    <source>
        <dbReference type="Pfam" id="PF01095"/>
    </source>
</evidence>